<dbReference type="GO" id="GO:0006611">
    <property type="term" value="P:protein export from nucleus"/>
    <property type="evidence" value="ECO:0007669"/>
    <property type="project" value="InterPro"/>
</dbReference>
<keyword evidence="4" id="KW-0813">Transport</keyword>
<dbReference type="GO" id="GO:0005634">
    <property type="term" value="C:nucleus"/>
    <property type="evidence" value="ECO:0007669"/>
    <property type="project" value="UniProtKB-SubCell"/>
</dbReference>
<dbReference type="InterPro" id="IPR016024">
    <property type="entry name" value="ARM-type_fold"/>
</dbReference>
<reference evidence="9 10" key="1">
    <citation type="submission" date="2016-07" db="EMBL/GenBank/DDBJ databases">
        <title>Pervasive Adenine N6-methylation of Active Genes in Fungi.</title>
        <authorList>
            <consortium name="DOE Joint Genome Institute"/>
            <person name="Mondo S.J."/>
            <person name="Dannebaum R.O."/>
            <person name="Kuo R.C."/>
            <person name="Labutti K."/>
            <person name="Haridas S."/>
            <person name="Kuo A."/>
            <person name="Salamov A."/>
            <person name="Ahrendt S.R."/>
            <person name="Lipzen A."/>
            <person name="Sullivan W."/>
            <person name="Andreopoulos W.B."/>
            <person name="Clum A."/>
            <person name="Lindquist E."/>
            <person name="Daum C."/>
            <person name="Ramamoorthy G.K."/>
            <person name="Gryganskyi A."/>
            <person name="Culley D."/>
            <person name="Magnuson J.K."/>
            <person name="James T.Y."/>
            <person name="O'Malley M.A."/>
            <person name="Stajich J.E."/>
            <person name="Spatafora J.W."/>
            <person name="Visel A."/>
            <person name="Grigoriev I.V."/>
        </authorList>
    </citation>
    <scope>NUCLEOTIDE SEQUENCE [LARGE SCALE GENOMIC DNA]</scope>
    <source>
        <strain evidence="9 10">NRRL 3116</strain>
    </source>
</reference>
<dbReference type="GeneID" id="33572197"/>
<dbReference type="SUPFAM" id="SSF48371">
    <property type="entry name" value="ARM repeat"/>
    <property type="match status" value="1"/>
</dbReference>
<dbReference type="GO" id="GO:0005737">
    <property type="term" value="C:cytoplasm"/>
    <property type="evidence" value="ECO:0007669"/>
    <property type="project" value="UniProtKB-SubCell"/>
</dbReference>
<feature type="region of interest" description="Disordered" evidence="8">
    <location>
        <begin position="909"/>
        <end position="929"/>
    </location>
</feature>
<feature type="compositionally biased region" description="Low complexity" evidence="8">
    <location>
        <begin position="1365"/>
        <end position="1382"/>
    </location>
</feature>
<keyword evidence="7" id="KW-0539">Nucleus</keyword>
<accession>A0A1Y2GIH5</accession>
<evidence type="ECO:0000313" key="9">
    <source>
        <dbReference type="EMBL" id="ORZ10043.1"/>
    </source>
</evidence>
<gene>
    <name evidence="9" type="ORF">BCR41DRAFT_423976</name>
</gene>
<name>A0A1Y2GIH5_9FUNG</name>
<feature type="region of interest" description="Disordered" evidence="8">
    <location>
        <begin position="1091"/>
        <end position="1111"/>
    </location>
</feature>
<dbReference type="InterPro" id="IPR040016">
    <property type="entry name" value="XPO6"/>
</dbReference>
<dbReference type="RefSeq" id="XP_021879133.1">
    <property type="nucleotide sequence ID" value="XM_022030355.1"/>
</dbReference>
<evidence type="ECO:0000256" key="8">
    <source>
        <dbReference type="SAM" id="MobiDB-lite"/>
    </source>
</evidence>
<evidence type="ECO:0000256" key="5">
    <source>
        <dbReference type="ARBA" id="ARBA00022490"/>
    </source>
</evidence>
<comment type="caution">
    <text evidence="9">The sequence shown here is derived from an EMBL/GenBank/DDBJ whole genome shotgun (WGS) entry which is preliminary data.</text>
</comment>
<comment type="subcellular location">
    <subcellularLocation>
        <location evidence="2">Cytoplasm</location>
    </subcellularLocation>
    <subcellularLocation>
        <location evidence="1">Nucleus</location>
    </subcellularLocation>
</comment>
<dbReference type="InParanoid" id="A0A1Y2GIH5"/>
<evidence type="ECO:0000256" key="1">
    <source>
        <dbReference type="ARBA" id="ARBA00004123"/>
    </source>
</evidence>
<keyword evidence="10" id="KW-1185">Reference proteome</keyword>
<evidence type="ECO:0000256" key="2">
    <source>
        <dbReference type="ARBA" id="ARBA00004496"/>
    </source>
</evidence>
<dbReference type="Gene3D" id="1.25.10.10">
    <property type="entry name" value="Leucine-rich Repeat Variant"/>
    <property type="match status" value="2"/>
</dbReference>
<dbReference type="PANTHER" id="PTHR21452">
    <property type="entry name" value="EXPORTIN-6"/>
    <property type="match status" value="1"/>
</dbReference>
<evidence type="ECO:0000256" key="6">
    <source>
        <dbReference type="ARBA" id="ARBA00022927"/>
    </source>
</evidence>
<comment type="similarity">
    <text evidence="3">Belongs to the exportin family.</text>
</comment>
<dbReference type="GO" id="GO:0005049">
    <property type="term" value="F:nuclear export signal receptor activity"/>
    <property type="evidence" value="ECO:0007669"/>
    <property type="project" value="InterPro"/>
</dbReference>
<organism evidence="9 10">
    <name type="scientific">Lobosporangium transversale</name>
    <dbReference type="NCBI Taxonomy" id="64571"/>
    <lineage>
        <taxon>Eukaryota</taxon>
        <taxon>Fungi</taxon>
        <taxon>Fungi incertae sedis</taxon>
        <taxon>Mucoromycota</taxon>
        <taxon>Mortierellomycotina</taxon>
        <taxon>Mortierellomycetes</taxon>
        <taxon>Mortierellales</taxon>
        <taxon>Mortierellaceae</taxon>
        <taxon>Lobosporangium</taxon>
    </lineage>
</organism>
<evidence type="ECO:0000256" key="7">
    <source>
        <dbReference type="ARBA" id="ARBA00023242"/>
    </source>
</evidence>
<feature type="region of interest" description="Disordered" evidence="8">
    <location>
        <begin position="1365"/>
        <end position="1390"/>
    </location>
</feature>
<feature type="compositionally biased region" description="Low complexity" evidence="8">
    <location>
        <begin position="300"/>
        <end position="312"/>
    </location>
</feature>
<evidence type="ECO:0000313" key="10">
    <source>
        <dbReference type="Proteomes" id="UP000193648"/>
    </source>
</evidence>
<dbReference type="OrthoDB" id="10261013at2759"/>
<sequence>MDALNHLLTEFFAPGTSAERKRTIEAQLEARQLTLGECQFMLSNAQSDYLAWFATSQYQKRIQEEWTSLDQELKSVIQSFLFDFLQQHFGSGTGPGSGSGSGSALGTEIGAEWRLDVISADGTGGGAEAAPGTINSAPRFSPFVLNKVVQLITDIALLDWPDRFQGLFPHIHRLLQSKNKNHSLLGWTLLEAVVQEFVGTYPALGSGKSHRHHSTLSQQRRYLWEQFKAHAPDLLNLIVQHLDTCYSKMLIMPLSTEAPAPSPVEHSLWGMSSSRRPSAAGPYLTSPLTQMNSSFQNSFTSSRTVPGSTSSSAMGMSLQGGDVSPVQSYGKSPTTMLRKSLGQALGGPINENGVHLSLTQSSTGPGFSILQTRQRVGSISDLGQIAMRRSSINAAGRRGSVDSTTFISGSKMDSYSRKSCMLALQALTTLLTCPGLDPRQVSFSASITAILKFTTLHQNKTVDLGILALSCLNGLVARPGFLATNQEAMTGAVRVMADLIRYFNEVGDGIDDVDESYLQMFMHFLSLFCTLVNLDRAEKALGLSKADFLMSFARFTLEKVSVDYLKVCMDVWKGLLDSMIHAASDIPRPIPPQDGLRRLQGPLFYFMSALVERFYQMKGATESEDAFSTFEVEDEEDLDDLTDLVESFVGLVAEIFTEEVIEMLIPLLTQQLELYSRREIDKCKTLPVTLGILSRVTYNFDRNFEDRRDYISNLVIHLVRMTNMSIDYYLATTGDTTGPAKGKEELTGTITLALFNCLSPLTSWLNQLWKVEMAPDSNDKTQTRTPIAREIYQEYAHLCASLFQRLLPTSSLGSLSQSAAPLSSSGPVNAFLGPATISCSTMDRKLLLTSVKTLEMLTLQVRIPSNLLSTGELLPWDLESVRGMGSCLSQNVMHCSSFMGLEFNTSSKDMLKGGGSDRADEEEEQDRKDITPDDELFMLAYLTLSNFITLDPKTGPELQSAALQAFGTLVAPIVYPLQSILQEARSSQGNHLSNPEVKFRVHRCLTILRTLIKSVNEASVASRTLVYEGLKSALPLIQEFFEAYIDDHDISMNILKFFRELIRSLYRQIGMSQCMEIARVLMERSTNPSLLENALSSTPSQQHISPSGNPQQQALHQQSFVLHQRKIIQRIQLSVSILRIILELPGKEISQSLPSFIQFLFVQLGPKLFEAQQQGPQHPTGLGSNRVNQESSIDNGVYDLITVFFSTIQTLLTHHTRFFFASNGTNNLQASQTLQGCMEYLARGLHRQEPDIVRQSIEILCALQDHSLCHLFDRVEFQTAYRFEFLQILLRLALSHEHDLLLEDIAGLIHKLVKKGDRDPEDKFMTIWHVDLKRFVAALKPSQVKVMPVATSTFMSGSASPLSVPSLSVSPTPHSPHSPQTQTGGASRPFPDEVKEALWKDLMNLGDGSLYREALYEFVNDAQVYAQNLLVHP</sequence>
<dbReference type="Proteomes" id="UP000193648">
    <property type="component" value="Unassembled WGS sequence"/>
</dbReference>
<dbReference type="PANTHER" id="PTHR21452:SF4">
    <property type="entry name" value="EXPORTIN-6"/>
    <property type="match status" value="1"/>
</dbReference>
<proteinExistence type="inferred from homology"/>
<keyword evidence="5" id="KW-0963">Cytoplasm</keyword>
<feature type="compositionally biased region" description="Basic and acidic residues" evidence="8">
    <location>
        <begin position="909"/>
        <end position="918"/>
    </location>
</feature>
<evidence type="ECO:0000256" key="3">
    <source>
        <dbReference type="ARBA" id="ARBA00009466"/>
    </source>
</evidence>
<dbReference type="InterPro" id="IPR011989">
    <property type="entry name" value="ARM-like"/>
</dbReference>
<dbReference type="EMBL" id="MCFF01000032">
    <property type="protein sequence ID" value="ORZ10043.1"/>
    <property type="molecule type" value="Genomic_DNA"/>
</dbReference>
<feature type="region of interest" description="Disordered" evidence="8">
    <location>
        <begin position="295"/>
        <end position="317"/>
    </location>
</feature>
<evidence type="ECO:0000256" key="4">
    <source>
        <dbReference type="ARBA" id="ARBA00022448"/>
    </source>
</evidence>
<keyword evidence="6" id="KW-0653">Protein transport</keyword>
<dbReference type="STRING" id="64571.A0A1Y2GIH5"/>
<protein>
    <submittedName>
        <fullName evidence="9">Armadillo-type protein</fullName>
    </submittedName>
</protein>